<keyword evidence="6" id="KW-0732">Signal</keyword>
<gene>
    <name evidence="15" type="ORF">E5288_WYG013928</name>
</gene>
<protein>
    <recommendedName>
        <fullName evidence="3">Interleukin-4 receptor subunit alpha</fullName>
    </recommendedName>
</protein>
<evidence type="ECO:0000256" key="12">
    <source>
        <dbReference type="ARBA" id="ARBA00025115"/>
    </source>
</evidence>
<evidence type="ECO:0000256" key="6">
    <source>
        <dbReference type="ARBA" id="ARBA00022729"/>
    </source>
</evidence>
<feature type="region of interest" description="Disordered" evidence="13">
    <location>
        <begin position="589"/>
        <end position="619"/>
    </location>
</feature>
<keyword evidence="10" id="KW-0675">Receptor</keyword>
<reference evidence="15" key="1">
    <citation type="submission" date="2019-10" db="EMBL/GenBank/DDBJ databases">
        <title>The sequence and de novo assembly of the wild yak genome.</title>
        <authorList>
            <person name="Liu Y."/>
        </authorList>
    </citation>
    <scope>NUCLEOTIDE SEQUENCE [LARGE SCALE GENOMIC DNA]</scope>
    <source>
        <strain evidence="15">WY2019</strain>
    </source>
</reference>
<proteinExistence type="inferred from homology"/>
<evidence type="ECO:0000256" key="10">
    <source>
        <dbReference type="ARBA" id="ARBA00023170"/>
    </source>
</evidence>
<feature type="region of interest" description="Disordered" evidence="13">
    <location>
        <begin position="434"/>
        <end position="524"/>
    </location>
</feature>
<dbReference type="PROSITE" id="PS01355">
    <property type="entry name" value="HEMATOPO_REC_S_F1"/>
    <property type="match status" value="2"/>
</dbReference>
<feature type="domain" description="Fibronectin type-III" evidence="14">
    <location>
        <begin position="111"/>
        <end position="209"/>
    </location>
</feature>
<evidence type="ECO:0000256" key="11">
    <source>
        <dbReference type="ARBA" id="ARBA00023180"/>
    </source>
</evidence>
<evidence type="ECO:0000259" key="14">
    <source>
        <dbReference type="PROSITE" id="PS50853"/>
    </source>
</evidence>
<dbReference type="GO" id="GO:0009897">
    <property type="term" value="C:external side of plasma membrane"/>
    <property type="evidence" value="ECO:0007669"/>
    <property type="project" value="TreeGrafter"/>
</dbReference>
<evidence type="ECO:0000256" key="3">
    <source>
        <dbReference type="ARBA" id="ARBA00018975"/>
    </source>
</evidence>
<evidence type="ECO:0000313" key="15">
    <source>
        <dbReference type="EMBL" id="MXQ89969.1"/>
    </source>
</evidence>
<evidence type="ECO:0000256" key="7">
    <source>
        <dbReference type="ARBA" id="ARBA00022989"/>
    </source>
</evidence>
<keyword evidence="9" id="KW-1015">Disulfide bond</keyword>
<comment type="subcellular location">
    <subcellularLocation>
        <location evidence="1">Membrane</location>
        <topology evidence="1">Single-pass type I membrane protein</topology>
    </subcellularLocation>
</comment>
<accession>A0A6B0RIG9</accession>
<keyword evidence="8" id="KW-0472">Membrane</keyword>
<dbReference type="InterPro" id="IPR003961">
    <property type="entry name" value="FN3_dom"/>
</dbReference>
<evidence type="ECO:0000313" key="16">
    <source>
        <dbReference type="Proteomes" id="UP000322234"/>
    </source>
</evidence>
<dbReference type="Proteomes" id="UP000322234">
    <property type="component" value="Unassembled WGS sequence"/>
</dbReference>
<evidence type="ECO:0000256" key="9">
    <source>
        <dbReference type="ARBA" id="ARBA00023157"/>
    </source>
</evidence>
<keyword evidence="11" id="KW-0325">Glycoprotein</keyword>
<feature type="domain" description="Fibronectin type-III" evidence="14">
    <location>
        <begin position="921"/>
        <end position="1033"/>
    </location>
</feature>
<feature type="region of interest" description="Disordered" evidence="13">
    <location>
        <begin position="1260"/>
        <end position="1333"/>
    </location>
</feature>
<dbReference type="InterPro" id="IPR013783">
    <property type="entry name" value="Ig-like_fold"/>
</dbReference>
<dbReference type="PANTHER" id="PTHR23037">
    <property type="entry name" value="CYTOKINE RECEPTOR"/>
    <property type="match status" value="1"/>
</dbReference>
<sequence length="1333" mass="145455">MDLERAGSMRVLQDPTCFSDYISNSTCEWEMAGPTNCRAELHLSYQLNFYYSENHTCVPENRAGVGGTVCVCHMLIENPVRQDIYQLDLWAGKQLLWNSSFKPSEHVKPPAPRNLTVHADISHTWLLTWNNPYPSDNLLYSELTYLVNISNENDPTDFRTYNVTYMGPTLRVAASTLRSGASYSARVKAWAQSYNSSWSAWSPSTKWLNYYEETWEQRLQLGVGISCVIVLAVCVSCYISIIKIKKEWWDQIPNPAHSPLVAVVIQDSQVSLWRKRSRGQEPAKCPHWKTCLAKLLPCLLEHGMERDDDFSKAARNGPSQGSGKVAWCPVEVSKTILRPESISVVRCVELFEAQVEKEEEEVEEDKGSFCPSPENSGGLFQEGREDIAARLTESLFLHLLRDETGGFSPQGVESCLLPPLENANAQRPWAEFPRVGPQEASSEDKEQPLSPESSPPATPTQNPAGLPLPEMPATISDNPAYRSFSTFLSQSSGPGELDSDPQLAKCLGEVDPNIPTTPEPEPETWEQILRQRVLQHRAAPGPASAPSSGYREFVQAVKEGGTRDSGPAGFGPSEEAGYKAFSSLLASSDSCPATSGVDPSSGEGGYKPFQSLASGCPRTPSPTPVPLFTFGLDTDPPHSPQDSEWPELEPAVKGDDGQKPLFAPVPVTDPLRDDLGNGIIYSALTCHLCGHLKQCHGQEEAGKAQIVASPCCGCCCGDRSSPLLSPLKAPDSLPQGTPLAASLSAASLAPLGVSEEDSAIVLEINPLYEGFGRQHAVCLGCDFAPANAPGNPQGVRRWRSLQPPPYPLTKASVSPDSPAWGCSNLVCYTDYIETITCILDTWARHPNSLTLTWHDTYGELEDEVTSCSLLRSTHNATHVEYTCHMNVFRLMADDFFNVSMTDPSGNYSQECGSFIVAASIKPSPPFNVTVNFSGYYNVSWSSSSSFSPSDRVYALKDKLQYELRYRKVGEPWAQSPGRKLISEDSRSVFLLPLEFHSGSSYELQVRAGPQPGSTFQGTWSEWSDPVVFHTQPEERKGDLYLHLVPIPLILVCLIFVFLGLKVPWRPWEKVWLQVSSPKPFFQPLYVGHSGDFKKWVGTPFTASSLELRPWSPGVHLALEMCSPCPPQGVVKGLVPTELPEPTDLVEADGVPEPGSWGPVPSTAGSLGSSVYSQEKDRLYGLVSIDTVTVVDAEGLCGWPCTCGDDGYPALNLDTGLEPGPDTEDRLLSTGTTILSCGCVSAGGPMRPGSLLDRLRLSHEDEADWTPGPSDSEAGSPPVGLDMNTFDSGFADSDCGSPVESDFSSPRDEEPPRSYLRQWVVMAPPPTPPGSQAS</sequence>
<comment type="caution">
    <text evidence="15">The sequence shown here is derived from an EMBL/GenBank/DDBJ whole genome shotgun (WGS) entry which is preliminary data.</text>
</comment>
<evidence type="ECO:0000256" key="2">
    <source>
        <dbReference type="ARBA" id="ARBA00008280"/>
    </source>
</evidence>
<dbReference type="EMBL" id="VBQZ03000060">
    <property type="protein sequence ID" value="MXQ89969.1"/>
    <property type="molecule type" value="Genomic_DNA"/>
</dbReference>
<feature type="compositionally biased region" description="Polar residues" evidence="13">
    <location>
        <begin position="483"/>
        <end position="493"/>
    </location>
</feature>
<dbReference type="GO" id="GO:0004896">
    <property type="term" value="F:cytokine receptor activity"/>
    <property type="evidence" value="ECO:0007669"/>
    <property type="project" value="InterPro"/>
</dbReference>
<dbReference type="InterPro" id="IPR003531">
    <property type="entry name" value="Hempt_rcpt_S_F1_CS"/>
</dbReference>
<dbReference type="SUPFAM" id="SSF49265">
    <property type="entry name" value="Fibronectin type III"/>
    <property type="match status" value="4"/>
</dbReference>
<evidence type="ECO:0000256" key="4">
    <source>
        <dbReference type="ARBA" id="ARBA00022553"/>
    </source>
</evidence>
<keyword evidence="4" id="KW-0597">Phosphoprotein</keyword>
<feature type="region of interest" description="Disordered" evidence="13">
    <location>
        <begin position="358"/>
        <end position="380"/>
    </location>
</feature>
<feature type="compositionally biased region" description="Pro residues" evidence="13">
    <location>
        <begin position="1322"/>
        <end position="1333"/>
    </location>
</feature>
<dbReference type="PROSITE" id="PS50853">
    <property type="entry name" value="FN3"/>
    <property type="match status" value="2"/>
</dbReference>
<dbReference type="InterPro" id="IPR036116">
    <property type="entry name" value="FN3_sf"/>
</dbReference>
<evidence type="ECO:0000256" key="5">
    <source>
        <dbReference type="ARBA" id="ARBA00022692"/>
    </source>
</evidence>
<dbReference type="InterPro" id="IPR015319">
    <property type="entry name" value="IL-4_rcpt-alpha_N"/>
</dbReference>
<dbReference type="Pfam" id="PF09238">
    <property type="entry name" value="IL4Ra_N"/>
    <property type="match status" value="1"/>
</dbReference>
<comment type="function">
    <text evidence="12">Receptor for both interleukin 4 and interleukin 13. Couples to the JAK1/2/3-STAT6 pathway. The IL4 response is involved in promoting Th2 differentiation. The IL4/IL13 responses are involved in regulating IgE production and, chemokine and mucus production at sites of allergic inflammation. In certain cell types, can signal through activation of insulin receptor substrates, IRS1/IRS2.</text>
</comment>
<dbReference type="SMART" id="SM00060">
    <property type="entry name" value="FN3"/>
    <property type="match status" value="2"/>
</dbReference>
<evidence type="ECO:0000256" key="1">
    <source>
        <dbReference type="ARBA" id="ARBA00004479"/>
    </source>
</evidence>
<keyword evidence="7" id="KW-1133">Transmembrane helix</keyword>
<organism evidence="15 16">
    <name type="scientific">Bos mutus</name>
    <name type="common">wild yak</name>
    <dbReference type="NCBI Taxonomy" id="72004"/>
    <lineage>
        <taxon>Eukaryota</taxon>
        <taxon>Metazoa</taxon>
        <taxon>Chordata</taxon>
        <taxon>Craniata</taxon>
        <taxon>Vertebrata</taxon>
        <taxon>Euteleostomi</taxon>
        <taxon>Mammalia</taxon>
        <taxon>Eutheria</taxon>
        <taxon>Laurasiatheria</taxon>
        <taxon>Artiodactyla</taxon>
        <taxon>Ruminantia</taxon>
        <taxon>Pecora</taxon>
        <taxon>Bovidae</taxon>
        <taxon>Bovinae</taxon>
        <taxon>Bos</taxon>
    </lineage>
</organism>
<dbReference type="Gene3D" id="2.60.40.10">
    <property type="entry name" value="Immunoglobulins"/>
    <property type="match status" value="4"/>
</dbReference>
<comment type="similarity">
    <text evidence="2">Belongs to the type I cytokine receptor family. Type 4 subfamily.</text>
</comment>
<evidence type="ECO:0000256" key="13">
    <source>
        <dbReference type="SAM" id="MobiDB-lite"/>
    </source>
</evidence>
<evidence type="ECO:0000256" key="8">
    <source>
        <dbReference type="ARBA" id="ARBA00023136"/>
    </source>
</evidence>
<dbReference type="GO" id="GO:0002532">
    <property type="term" value="P:production of molecular mediator involved in inflammatory response"/>
    <property type="evidence" value="ECO:0007669"/>
    <property type="project" value="InterPro"/>
</dbReference>
<keyword evidence="16" id="KW-1185">Reference proteome</keyword>
<keyword evidence="5" id="KW-0812">Transmembrane</keyword>
<dbReference type="CDD" id="cd00063">
    <property type="entry name" value="FN3"/>
    <property type="match status" value="1"/>
</dbReference>
<dbReference type="PANTHER" id="PTHR23037:SF32">
    <property type="entry name" value="INTERLEUKIN-4 RECEPTOR SUBUNIT ALPHA"/>
    <property type="match status" value="1"/>
</dbReference>
<feature type="region of interest" description="Disordered" evidence="13">
    <location>
        <begin position="633"/>
        <end position="659"/>
    </location>
</feature>
<name>A0A6B0RIG9_9CETA</name>